<protein>
    <submittedName>
        <fullName evidence="8">HAMP domain-containing protein</fullName>
    </submittedName>
</protein>
<dbReference type="PROSITE" id="PS50885">
    <property type="entry name" value="HAMP"/>
    <property type="match status" value="1"/>
</dbReference>
<dbReference type="Gene3D" id="3.30.450.20">
    <property type="entry name" value="PAS domain"/>
    <property type="match status" value="1"/>
</dbReference>
<gene>
    <name evidence="8" type="ORF">E3C22_23820</name>
</gene>
<evidence type="ECO:0000256" key="6">
    <source>
        <dbReference type="SAM" id="Phobius"/>
    </source>
</evidence>
<organism evidence="8 9">
    <name type="scientific">Jiella endophytica</name>
    <dbReference type="NCBI Taxonomy" id="2558362"/>
    <lineage>
        <taxon>Bacteria</taxon>
        <taxon>Pseudomonadati</taxon>
        <taxon>Pseudomonadota</taxon>
        <taxon>Alphaproteobacteria</taxon>
        <taxon>Hyphomicrobiales</taxon>
        <taxon>Aurantimonadaceae</taxon>
        <taxon>Jiella</taxon>
    </lineage>
</organism>
<accession>A0A4Y8R836</accession>
<evidence type="ECO:0000313" key="9">
    <source>
        <dbReference type="Proteomes" id="UP000298179"/>
    </source>
</evidence>
<dbReference type="RefSeq" id="WP_134764388.1">
    <property type="nucleotide sequence ID" value="NZ_SOZD01000016.1"/>
</dbReference>
<dbReference type="AlphaFoldDB" id="A0A4Y8R836"/>
<comment type="caution">
    <text evidence="8">The sequence shown here is derived from an EMBL/GenBank/DDBJ whole genome shotgun (WGS) entry which is preliminary data.</text>
</comment>
<dbReference type="Gene3D" id="6.10.340.10">
    <property type="match status" value="1"/>
</dbReference>
<dbReference type="GO" id="GO:0005886">
    <property type="term" value="C:plasma membrane"/>
    <property type="evidence" value="ECO:0007669"/>
    <property type="project" value="UniProtKB-SubCell"/>
</dbReference>
<evidence type="ECO:0000256" key="3">
    <source>
        <dbReference type="ARBA" id="ARBA00022692"/>
    </source>
</evidence>
<dbReference type="SUPFAM" id="SSF158472">
    <property type="entry name" value="HAMP domain-like"/>
    <property type="match status" value="1"/>
</dbReference>
<evidence type="ECO:0000256" key="4">
    <source>
        <dbReference type="ARBA" id="ARBA00022989"/>
    </source>
</evidence>
<dbReference type="CDD" id="cd06225">
    <property type="entry name" value="HAMP"/>
    <property type="match status" value="1"/>
</dbReference>
<keyword evidence="2" id="KW-1003">Cell membrane</keyword>
<dbReference type="SMART" id="SM00304">
    <property type="entry name" value="HAMP"/>
    <property type="match status" value="1"/>
</dbReference>
<dbReference type="InterPro" id="IPR003660">
    <property type="entry name" value="HAMP_dom"/>
</dbReference>
<feature type="non-terminal residue" evidence="8">
    <location>
        <position position="320"/>
    </location>
</feature>
<feature type="transmembrane region" description="Helical" evidence="6">
    <location>
        <begin position="188"/>
        <end position="206"/>
    </location>
</feature>
<dbReference type="OrthoDB" id="2489132at2"/>
<dbReference type="Proteomes" id="UP000298179">
    <property type="component" value="Unassembled WGS sequence"/>
</dbReference>
<evidence type="ECO:0000259" key="7">
    <source>
        <dbReference type="PROSITE" id="PS50885"/>
    </source>
</evidence>
<dbReference type="InterPro" id="IPR033480">
    <property type="entry name" value="sCache_2"/>
</dbReference>
<dbReference type="GO" id="GO:0007165">
    <property type="term" value="P:signal transduction"/>
    <property type="evidence" value="ECO:0007669"/>
    <property type="project" value="InterPro"/>
</dbReference>
<evidence type="ECO:0000313" key="8">
    <source>
        <dbReference type="EMBL" id="TFF17687.1"/>
    </source>
</evidence>
<keyword evidence="4 6" id="KW-1133">Transmembrane helix</keyword>
<sequence length="320" mass="35190">MNFSISRKLSALIAVAAVVSIVAMSLQLYSLHETIWKDRKALIVSQVDSAISMLAGFQAKVDSGEMTLQQAQDRAREAALPIRFGDNDYLFMMSADGKRVMHPDPKLMGTDAFTSKDPTGRFYNREMVENAHKGGGFTPYYRARLKGDGLSQKLSYAQLFGPWDWTVAAGLYVDDLEEQFMGQVYKTLIWSALLLAVLVACAVPLARSISRPINQMTEAMRRLAAGDKSAAIPAVGRKDEIGQMAGAVQVFKEQAIERDRLETDAETARVSEAEAKQRQADLEHAKAEDLRAFMGVVDASFDRLSSGDLTVRMAGKVAPE</sequence>
<keyword evidence="9" id="KW-1185">Reference proteome</keyword>
<dbReference type="PANTHER" id="PTHR32089:SF112">
    <property type="entry name" value="LYSOZYME-LIKE PROTEIN-RELATED"/>
    <property type="match status" value="1"/>
</dbReference>
<proteinExistence type="predicted"/>
<dbReference type="PANTHER" id="PTHR32089">
    <property type="entry name" value="METHYL-ACCEPTING CHEMOTAXIS PROTEIN MCPB"/>
    <property type="match status" value="1"/>
</dbReference>
<feature type="domain" description="HAMP" evidence="7">
    <location>
        <begin position="207"/>
        <end position="260"/>
    </location>
</feature>
<evidence type="ECO:0000256" key="5">
    <source>
        <dbReference type="ARBA" id="ARBA00023136"/>
    </source>
</evidence>
<comment type="subcellular location">
    <subcellularLocation>
        <location evidence="1">Cell membrane</location>
        <topology evidence="1">Multi-pass membrane protein</topology>
    </subcellularLocation>
</comment>
<evidence type="ECO:0000256" key="2">
    <source>
        <dbReference type="ARBA" id="ARBA00022475"/>
    </source>
</evidence>
<dbReference type="SMART" id="SM01049">
    <property type="entry name" value="Cache_2"/>
    <property type="match status" value="1"/>
</dbReference>
<name>A0A4Y8R836_9HYPH</name>
<reference evidence="8 9" key="1">
    <citation type="submission" date="2019-03" db="EMBL/GenBank/DDBJ databases">
        <title>Jiella endophytica sp. nov., a novel endophytic bacterium isolated from root of Ficus microcarpa Linn. f.</title>
        <authorList>
            <person name="Tuo L."/>
        </authorList>
    </citation>
    <scope>NUCLEOTIDE SEQUENCE [LARGE SCALE GENOMIC DNA]</scope>
    <source>
        <strain evidence="8 9">CBS5Q-3</strain>
    </source>
</reference>
<dbReference type="Pfam" id="PF00672">
    <property type="entry name" value="HAMP"/>
    <property type="match status" value="1"/>
</dbReference>
<dbReference type="Pfam" id="PF17200">
    <property type="entry name" value="sCache_2"/>
    <property type="match status" value="1"/>
</dbReference>
<evidence type="ECO:0000256" key="1">
    <source>
        <dbReference type="ARBA" id="ARBA00004651"/>
    </source>
</evidence>
<keyword evidence="5 6" id="KW-0472">Membrane</keyword>
<keyword evidence="3 6" id="KW-0812">Transmembrane</keyword>
<dbReference type="EMBL" id="SOZD01000016">
    <property type="protein sequence ID" value="TFF17687.1"/>
    <property type="molecule type" value="Genomic_DNA"/>
</dbReference>